<dbReference type="GO" id="GO:0008821">
    <property type="term" value="F:crossover junction DNA endonuclease activity"/>
    <property type="evidence" value="ECO:0007669"/>
    <property type="project" value="TreeGrafter"/>
</dbReference>
<evidence type="ECO:0000313" key="11">
    <source>
        <dbReference type="EMBL" id="RKU40219.1"/>
    </source>
</evidence>
<evidence type="ECO:0000313" key="12">
    <source>
        <dbReference type="Proteomes" id="UP000275385"/>
    </source>
</evidence>
<comment type="subunit">
    <text evidence="8">Forms a heterodimer with SLX4.</text>
</comment>
<name>A0A420XXF4_9PEZI</name>
<evidence type="ECO:0000256" key="2">
    <source>
        <dbReference type="ARBA" id="ARBA00022759"/>
    </source>
</evidence>
<dbReference type="PROSITE" id="PS50164">
    <property type="entry name" value="GIY_YIG"/>
    <property type="match status" value="1"/>
</dbReference>
<evidence type="ECO:0000256" key="1">
    <source>
        <dbReference type="ARBA" id="ARBA00022722"/>
    </source>
</evidence>
<dbReference type="PANTHER" id="PTHR20208">
    <property type="entry name" value="STRUCTURE-SPECIFIC ENDONUCLEASE SUBUNIT SLX1"/>
    <property type="match status" value="1"/>
</dbReference>
<comment type="cofactor">
    <cofactor evidence="8">
        <name>a divalent metal cation</name>
        <dbReference type="ChEBI" id="CHEBI:60240"/>
    </cofactor>
</comment>
<comment type="function">
    <text evidence="8">Catalytic subunit of the SLX1-SLX4 structure-specific endonuclease that resolves DNA secondary structures generated during DNA repair and recombination. Has endonuclease activity towards branched DNA substrates, introducing single-strand cuts in duplex DNA close to junctions with ss-DNA.</text>
</comment>
<dbReference type="InterPro" id="IPR027520">
    <property type="entry name" value="Slx1"/>
</dbReference>
<dbReference type="InterPro" id="IPR035901">
    <property type="entry name" value="GIY-YIG_endonuc_sf"/>
</dbReference>
<dbReference type="OrthoDB" id="24645at2759"/>
<organism evidence="11 12">
    <name type="scientific">Coniochaeta pulveracea</name>
    <dbReference type="NCBI Taxonomy" id="177199"/>
    <lineage>
        <taxon>Eukaryota</taxon>
        <taxon>Fungi</taxon>
        <taxon>Dikarya</taxon>
        <taxon>Ascomycota</taxon>
        <taxon>Pezizomycotina</taxon>
        <taxon>Sordariomycetes</taxon>
        <taxon>Sordariomycetidae</taxon>
        <taxon>Coniochaetales</taxon>
        <taxon>Coniochaetaceae</taxon>
        <taxon>Coniochaeta</taxon>
    </lineage>
</organism>
<evidence type="ECO:0000256" key="7">
    <source>
        <dbReference type="ARBA" id="ARBA00023242"/>
    </source>
</evidence>
<reference evidence="11 12" key="1">
    <citation type="submission" date="2018-08" db="EMBL/GenBank/DDBJ databases">
        <title>Draft genome of the lignicolous fungus Coniochaeta pulveracea.</title>
        <authorList>
            <person name="Borstlap C.J."/>
            <person name="De Witt R.N."/>
            <person name="Botha A."/>
            <person name="Volschenk H."/>
        </authorList>
    </citation>
    <scope>NUCLEOTIDE SEQUENCE [LARGE SCALE GENOMIC DNA]</scope>
    <source>
        <strain evidence="11 12">CAB683</strain>
    </source>
</reference>
<dbReference type="EMBL" id="QVQW01000114">
    <property type="protein sequence ID" value="RKU40219.1"/>
    <property type="molecule type" value="Genomic_DNA"/>
</dbReference>
<dbReference type="InterPro" id="IPR000305">
    <property type="entry name" value="GIY-YIG_endonuc"/>
</dbReference>
<feature type="compositionally biased region" description="Polar residues" evidence="9">
    <location>
        <begin position="172"/>
        <end position="181"/>
    </location>
</feature>
<comment type="caution">
    <text evidence="8">Lacks conserved residue(s) required for the propagation of feature annotation.</text>
</comment>
<protein>
    <submittedName>
        <fullName evidence="11">Slx4p interacting protein</fullName>
    </submittedName>
</protein>
<keyword evidence="1 8" id="KW-0540">Nuclease</keyword>
<comment type="caution">
    <text evidence="11">The sequence shown here is derived from an EMBL/GenBank/DDBJ whole genome shotgun (WGS) entry which is preliminary data.</text>
</comment>
<dbReference type="Gene3D" id="3.30.40.10">
    <property type="entry name" value="Zinc/RING finger domain, C3HC4 (zinc finger)"/>
    <property type="match status" value="1"/>
</dbReference>
<dbReference type="AlphaFoldDB" id="A0A420XXF4"/>
<feature type="domain" description="GIY-YIG" evidence="10">
    <location>
        <begin position="10"/>
        <end position="92"/>
    </location>
</feature>
<dbReference type="CDD" id="cd10455">
    <property type="entry name" value="GIY-YIG_SLX1"/>
    <property type="match status" value="1"/>
</dbReference>
<feature type="region of interest" description="Disordered" evidence="9">
    <location>
        <begin position="310"/>
        <end position="331"/>
    </location>
</feature>
<evidence type="ECO:0000256" key="8">
    <source>
        <dbReference type="HAMAP-Rule" id="MF_03100"/>
    </source>
</evidence>
<feature type="region of interest" description="Disordered" evidence="9">
    <location>
        <begin position="32"/>
        <end position="52"/>
    </location>
</feature>
<keyword evidence="12" id="KW-1185">Reference proteome</keyword>
<evidence type="ECO:0000259" key="10">
    <source>
        <dbReference type="PROSITE" id="PS50164"/>
    </source>
</evidence>
<keyword evidence="6 8" id="KW-0234">DNA repair</keyword>
<gene>
    <name evidence="11" type="primary">SLX1</name>
    <name evidence="11" type="ORF">DL546_000892</name>
</gene>
<keyword evidence="2 8" id="KW-0255">Endonuclease</keyword>
<feature type="compositionally biased region" description="Low complexity" evidence="9">
    <location>
        <begin position="322"/>
        <end position="331"/>
    </location>
</feature>
<comment type="subcellular location">
    <subcellularLocation>
        <location evidence="8">Nucleus</location>
    </subcellularLocation>
</comment>
<evidence type="ECO:0000256" key="4">
    <source>
        <dbReference type="ARBA" id="ARBA00022801"/>
    </source>
</evidence>
<keyword evidence="5 8" id="KW-0233">DNA recombination</keyword>
<proteinExistence type="inferred from homology"/>
<feature type="compositionally biased region" description="Basic residues" evidence="9">
    <location>
        <begin position="310"/>
        <end position="321"/>
    </location>
</feature>
<evidence type="ECO:0000256" key="5">
    <source>
        <dbReference type="ARBA" id="ARBA00023172"/>
    </source>
</evidence>
<dbReference type="GO" id="GO:0000724">
    <property type="term" value="P:double-strand break repair via homologous recombination"/>
    <property type="evidence" value="ECO:0007669"/>
    <property type="project" value="TreeGrafter"/>
</dbReference>
<dbReference type="SUPFAM" id="SSF82771">
    <property type="entry name" value="GIY-YIG endonuclease"/>
    <property type="match status" value="1"/>
</dbReference>
<dbReference type="InterPro" id="IPR050381">
    <property type="entry name" value="SLX1_endonuclease"/>
</dbReference>
<dbReference type="PANTHER" id="PTHR20208:SF10">
    <property type="entry name" value="STRUCTURE-SPECIFIC ENDONUCLEASE SUBUNIT SLX1"/>
    <property type="match status" value="1"/>
</dbReference>
<keyword evidence="7 8" id="KW-0539">Nucleus</keyword>
<dbReference type="Pfam" id="PF01541">
    <property type="entry name" value="GIY-YIG"/>
    <property type="match status" value="1"/>
</dbReference>
<dbReference type="GO" id="GO:0017108">
    <property type="term" value="F:5'-flap endonuclease activity"/>
    <property type="evidence" value="ECO:0007669"/>
    <property type="project" value="InterPro"/>
</dbReference>
<dbReference type="Proteomes" id="UP000275385">
    <property type="component" value="Unassembled WGS sequence"/>
</dbReference>
<keyword evidence="4 8" id="KW-0378">Hydrolase</keyword>
<dbReference type="InterPro" id="IPR048749">
    <property type="entry name" value="SLX1_C"/>
</dbReference>
<accession>A0A420XXF4</accession>
<dbReference type="InterPro" id="IPR013083">
    <property type="entry name" value="Znf_RING/FYVE/PHD"/>
</dbReference>
<dbReference type="HAMAP" id="MF_03100">
    <property type="entry name" value="Endonuc_su_Slx1"/>
    <property type="match status" value="1"/>
</dbReference>
<evidence type="ECO:0000256" key="6">
    <source>
        <dbReference type="ARBA" id="ARBA00023204"/>
    </source>
</evidence>
<dbReference type="GO" id="GO:0033557">
    <property type="term" value="C:Slx1-Slx4 complex"/>
    <property type="evidence" value="ECO:0007669"/>
    <property type="project" value="UniProtKB-UniRule"/>
</dbReference>
<evidence type="ECO:0000256" key="9">
    <source>
        <dbReference type="SAM" id="MobiDB-lite"/>
    </source>
</evidence>
<comment type="similarity">
    <text evidence="8">Belongs to the SLX1 family.</text>
</comment>
<keyword evidence="3 8" id="KW-0227">DNA damage</keyword>
<evidence type="ECO:0000256" key="3">
    <source>
        <dbReference type="ARBA" id="ARBA00022763"/>
    </source>
</evidence>
<dbReference type="STRING" id="177199.A0A420XXF4"/>
<sequence>MTVLARPIPPLYTVYVLRSTVNHACLYIGSTPNPPRRLKQHNGEAKGGAVRTSRSKLRPWEMVALVSGFTSAVAALKFEWALTNPHLSMHIPSQERISISTQRKRNGMPKRPRSSMTSIMSNIHLLLGVPSFSRWPLRLHFFNADVHKVWEKTKAAAKEPLRPNLPVITDFGPSTTTSARTLESEDEGDAPKSPSWGINALPVDYVPIKDYVAKGREVFGFEREGHCVVCREHMPPGEGVYALCANDGCEGVGHLSCWSRHLIPPRERQDSLLPVDGTCPKCSGKIQWVDMMKELTLRTRGSKEVDRLLKKKRVPKAKAKTKATAEATATP</sequence>
<dbReference type="Gene3D" id="3.40.1440.10">
    <property type="entry name" value="GIY-YIG endonuclease"/>
    <property type="match status" value="1"/>
</dbReference>
<feature type="region of interest" description="Disordered" evidence="9">
    <location>
        <begin position="166"/>
        <end position="193"/>
    </location>
</feature>
<dbReference type="Pfam" id="PF21202">
    <property type="entry name" value="SLX1_C"/>
    <property type="match status" value="1"/>
</dbReference>